<keyword evidence="12" id="KW-1185">Reference proteome</keyword>
<name>A0AAD8LRG4_BABGI</name>
<sequence length="291" mass="32734">MKIAEGDNVVVYTGPEAIVLCKITDKAREIRNKQQAANVGDKQLIHRKGAIFDLSKAIGASYGQKFFWDSSKRWSALLHPTGELITRTITHRTQILYRADISLALLLLDLQPWRRVVECGTGSGTLTYSLASAVAPTGRVFTFDFHNQRKEFAVEFFNQCNLNDVIKAYYRDAYSPGAFLVDGEVWESSIDSVFLDLPSPWDALQNAKTVLKNFGKIVTFSPTVEQSQRMTKTLSEEGFIEIRTFEILCKPWGIGFDDEESAEEFGSTFSCYQLAQLNHTGYLTVSTLIKD</sequence>
<dbReference type="GO" id="GO:0005634">
    <property type="term" value="C:nucleus"/>
    <property type="evidence" value="ECO:0007669"/>
    <property type="project" value="UniProtKB-SubCell"/>
</dbReference>
<dbReference type="PROSITE" id="PS51620">
    <property type="entry name" value="SAM_TRM61"/>
    <property type="match status" value="1"/>
</dbReference>
<evidence type="ECO:0000256" key="6">
    <source>
        <dbReference type="ARBA" id="ARBA00022694"/>
    </source>
</evidence>
<comment type="catalytic activity">
    <reaction evidence="8">
        <text>adenosine(58) in tRNA + S-adenosyl-L-methionine = N(1)-methyladenosine(58) in tRNA + S-adenosyl-L-homocysteine + H(+)</text>
        <dbReference type="Rhea" id="RHEA:43152"/>
        <dbReference type="Rhea" id="RHEA-COMP:10365"/>
        <dbReference type="Rhea" id="RHEA-COMP:10366"/>
        <dbReference type="ChEBI" id="CHEBI:15378"/>
        <dbReference type="ChEBI" id="CHEBI:57856"/>
        <dbReference type="ChEBI" id="CHEBI:59789"/>
        <dbReference type="ChEBI" id="CHEBI:74411"/>
        <dbReference type="ChEBI" id="CHEBI:74491"/>
        <dbReference type="EC" id="2.1.1.220"/>
    </reaction>
</comment>
<accession>A0AAD8LRG4</accession>
<evidence type="ECO:0000256" key="3">
    <source>
        <dbReference type="ARBA" id="ARBA00022603"/>
    </source>
</evidence>
<evidence type="ECO:0000256" key="2">
    <source>
        <dbReference type="ARBA" id="ARBA00012796"/>
    </source>
</evidence>
<dbReference type="InterPro" id="IPR014816">
    <property type="entry name" value="tRNA_MeTrfase_Gcd14"/>
</dbReference>
<dbReference type="EMBL" id="JAVEPI010000002">
    <property type="protein sequence ID" value="KAK1443636.1"/>
    <property type="molecule type" value="Genomic_DNA"/>
</dbReference>
<evidence type="ECO:0000313" key="11">
    <source>
        <dbReference type="EMBL" id="KAK1443636.1"/>
    </source>
</evidence>
<feature type="binding site" evidence="9">
    <location>
        <begin position="123"/>
        <end position="126"/>
    </location>
    <ligand>
        <name>S-adenosyl-L-methionine</name>
        <dbReference type="ChEBI" id="CHEBI:59789"/>
    </ligand>
</feature>
<dbReference type="Gene3D" id="3.40.50.150">
    <property type="entry name" value="Vaccinia Virus protein VP39"/>
    <property type="match status" value="1"/>
</dbReference>
<dbReference type="EC" id="2.1.1.220" evidence="2 8"/>
<evidence type="ECO:0000256" key="5">
    <source>
        <dbReference type="ARBA" id="ARBA00022691"/>
    </source>
</evidence>
<dbReference type="InterPro" id="IPR029063">
    <property type="entry name" value="SAM-dependent_MTases_sf"/>
</dbReference>
<dbReference type="PANTHER" id="PTHR12133:SF2">
    <property type="entry name" value="TRNA (ADENINE(58)-N(1))-METHYLTRANSFERASE CATALYTIC SUBUNIT TRMT61A"/>
    <property type="match status" value="1"/>
</dbReference>
<dbReference type="GO" id="GO:0030488">
    <property type="term" value="P:tRNA methylation"/>
    <property type="evidence" value="ECO:0007669"/>
    <property type="project" value="InterPro"/>
</dbReference>
<evidence type="ECO:0000256" key="7">
    <source>
        <dbReference type="ARBA" id="ARBA00023242"/>
    </source>
</evidence>
<comment type="caution">
    <text evidence="11">The sequence shown here is derived from an EMBL/GenBank/DDBJ whole genome shotgun (WGS) entry which is preliminary data.</text>
</comment>
<keyword evidence="4 8" id="KW-0808">Transferase</keyword>
<comment type="subcellular location">
    <subcellularLocation>
        <location evidence="1">Nucleus</location>
    </subcellularLocation>
</comment>
<dbReference type="InterPro" id="IPR049470">
    <property type="entry name" value="TRM61_C"/>
</dbReference>
<keyword evidence="5 8" id="KW-0949">S-adenosyl-L-methionine</keyword>
<keyword evidence="6 8" id="KW-0819">tRNA processing</keyword>
<comment type="similarity">
    <text evidence="8">Belongs to the class I-like SAM-binding methyltransferase superfamily. TRM61 family.</text>
</comment>
<evidence type="ECO:0000256" key="1">
    <source>
        <dbReference type="ARBA" id="ARBA00004123"/>
    </source>
</evidence>
<dbReference type="PANTHER" id="PTHR12133">
    <property type="entry name" value="TRNA (ADENINE(58)-N(1))-METHYLTRANSFERASE"/>
    <property type="match status" value="1"/>
</dbReference>
<dbReference type="GO" id="GO:0160107">
    <property type="term" value="F:tRNA (adenine(58)-N1)-methyltransferase activity"/>
    <property type="evidence" value="ECO:0007669"/>
    <property type="project" value="UniProtKB-EC"/>
</dbReference>
<proteinExistence type="inferred from homology"/>
<evidence type="ECO:0000256" key="4">
    <source>
        <dbReference type="ARBA" id="ARBA00022679"/>
    </source>
</evidence>
<dbReference type="SUPFAM" id="SSF53335">
    <property type="entry name" value="S-adenosyl-L-methionine-dependent methyltransferases"/>
    <property type="match status" value="1"/>
</dbReference>
<evidence type="ECO:0000256" key="8">
    <source>
        <dbReference type="PIRNR" id="PIRNR017269"/>
    </source>
</evidence>
<reference evidence="11" key="1">
    <citation type="submission" date="2023-08" db="EMBL/GenBank/DDBJ databases">
        <title>Draft sequence of the Babesia gibsoni genome.</title>
        <authorList>
            <person name="Yamagishi J.Y."/>
            <person name="Xuan X.X."/>
        </authorList>
    </citation>
    <scope>NUCLEOTIDE SEQUENCE</scope>
    <source>
        <strain evidence="11">Azabu</strain>
    </source>
</reference>
<evidence type="ECO:0000259" key="10">
    <source>
        <dbReference type="Pfam" id="PF08704"/>
    </source>
</evidence>
<dbReference type="Gene3D" id="3.10.330.20">
    <property type="match status" value="1"/>
</dbReference>
<keyword evidence="3 8" id="KW-0489">Methyltransferase</keyword>
<feature type="domain" description="tRNA (adenine(58)-N(1))-methyltransferase catalytic subunit TRM61 C-terminal" evidence="10">
    <location>
        <begin position="74"/>
        <end position="254"/>
    </location>
</feature>
<protein>
    <recommendedName>
        <fullName evidence="2 8">tRNA (adenine(58)-N(1))-methyltransferase</fullName>
        <ecNumber evidence="2 8">2.1.1.220</ecNumber>
    </recommendedName>
</protein>
<keyword evidence="7" id="KW-0539">Nucleus</keyword>
<evidence type="ECO:0000313" key="12">
    <source>
        <dbReference type="Proteomes" id="UP001230268"/>
    </source>
</evidence>
<dbReference type="AlphaFoldDB" id="A0AAD8LRG4"/>
<gene>
    <name evidence="11" type="ORF">BgAZ_205120</name>
</gene>
<dbReference type="Proteomes" id="UP001230268">
    <property type="component" value="Unassembled WGS sequence"/>
</dbReference>
<feature type="binding site" evidence="9">
    <location>
        <position position="144"/>
    </location>
    <ligand>
        <name>S-adenosyl-L-methionine</name>
        <dbReference type="ChEBI" id="CHEBI:59789"/>
    </ligand>
</feature>
<dbReference type="Pfam" id="PF08704">
    <property type="entry name" value="GCD14"/>
    <property type="match status" value="1"/>
</dbReference>
<dbReference type="GO" id="GO:0031515">
    <property type="term" value="C:tRNA (m1A) methyltransferase complex"/>
    <property type="evidence" value="ECO:0007669"/>
    <property type="project" value="UniProtKB-UniRule"/>
</dbReference>
<dbReference type="PIRSF" id="PIRSF017269">
    <property type="entry name" value="GCD14"/>
    <property type="match status" value="1"/>
</dbReference>
<organism evidence="11 12">
    <name type="scientific">Babesia gibsoni</name>
    <dbReference type="NCBI Taxonomy" id="33632"/>
    <lineage>
        <taxon>Eukaryota</taxon>
        <taxon>Sar</taxon>
        <taxon>Alveolata</taxon>
        <taxon>Apicomplexa</taxon>
        <taxon>Aconoidasida</taxon>
        <taxon>Piroplasmida</taxon>
        <taxon>Babesiidae</taxon>
        <taxon>Babesia</taxon>
    </lineage>
</organism>
<feature type="binding site" evidence="9">
    <location>
        <position position="196"/>
    </location>
    <ligand>
        <name>S-adenosyl-L-methionine</name>
        <dbReference type="ChEBI" id="CHEBI:59789"/>
    </ligand>
</feature>
<evidence type="ECO:0000256" key="9">
    <source>
        <dbReference type="PIRSR" id="PIRSR017269-1"/>
    </source>
</evidence>